<accession>A0ABS1U310</accession>
<dbReference type="PANTHER" id="PTHR12778:SF10">
    <property type="entry name" value="MAJOR FACILITATOR SUPERFAMILY DOMAIN-CONTAINING PROTEIN 3"/>
    <property type="match status" value="1"/>
</dbReference>
<dbReference type="NCBIfam" id="TIGR00901">
    <property type="entry name" value="2A0125"/>
    <property type="match status" value="1"/>
</dbReference>
<protein>
    <submittedName>
        <fullName evidence="8">MFS transporter</fullName>
    </submittedName>
</protein>
<feature type="transmembrane region" description="Helical" evidence="7">
    <location>
        <begin position="177"/>
        <end position="198"/>
    </location>
</feature>
<evidence type="ECO:0000256" key="6">
    <source>
        <dbReference type="ARBA" id="ARBA00023136"/>
    </source>
</evidence>
<keyword evidence="9" id="KW-1185">Reference proteome</keyword>
<feature type="transmembrane region" description="Helical" evidence="7">
    <location>
        <begin position="274"/>
        <end position="292"/>
    </location>
</feature>
<sequence>MPHPAPSAWWRDRRYLVLLALGFASGIPLPLTAATLRRWLSEQGLSVELIGLTASLGLAYTLKFLWAPALDQLAPPFFRALGRRRGWLACIQPALILAIAALGLTTPGPTGYAATFALAALVAFLSASQDVVVDAYRIDLLEENEQGYGLALYVWGYRGALLASGAGALAVTELGGWALGYGLCAALLGIGLLAVLLAPEPAAPPRLATTAPGGRLRAAIIDPFLDFMQRRHWLAILLFVVLFKLGEALAGVMTQPFYAQLGFTRLELAAINNVFGLLAILAGALAGGWLIRRLGIARALVLTGFGQMLSNLMYVALALAGHDLPLLWAQVGIENFTDGMADAAFLAYLSSLTNRAFSATQYALLSSLAAFATRTLGGGSGFLAAWLDWPVFFLMTTVAALPAMAIMLWLLRRLPPREAPPPAEVVLSNP</sequence>
<keyword evidence="4 7" id="KW-0812">Transmembrane</keyword>
<evidence type="ECO:0000256" key="4">
    <source>
        <dbReference type="ARBA" id="ARBA00022692"/>
    </source>
</evidence>
<evidence type="ECO:0000256" key="1">
    <source>
        <dbReference type="ARBA" id="ARBA00004141"/>
    </source>
</evidence>
<comment type="subcellular location">
    <subcellularLocation>
        <location evidence="1">Membrane</location>
        <topology evidence="1">Multi-pass membrane protein</topology>
    </subcellularLocation>
</comment>
<dbReference type="InterPro" id="IPR036259">
    <property type="entry name" value="MFS_trans_sf"/>
</dbReference>
<keyword evidence="6 7" id="KW-0472">Membrane</keyword>
<feature type="transmembrane region" description="Helical" evidence="7">
    <location>
        <begin position="233"/>
        <end position="254"/>
    </location>
</feature>
<keyword evidence="3" id="KW-0813">Transport</keyword>
<comment type="caution">
    <text evidence="8">The sequence shown here is derived from an EMBL/GenBank/DDBJ whole genome shotgun (WGS) entry which is preliminary data.</text>
</comment>
<dbReference type="Pfam" id="PF07690">
    <property type="entry name" value="MFS_1"/>
    <property type="match status" value="1"/>
</dbReference>
<reference evidence="8 9" key="1">
    <citation type="submission" date="2021-01" db="EMBL/GenBank/DDBJ databases">
        <title>Belnapia mucosa sp. nov. and Belnapia arida sp. nov., isolated from the Tabernas Desert (Almeria, Spain).</title>
        <authorList>
            <person name="Molina-Menor E."/>
            <person name="Vidal-Verdu A."/>
            <person name="Calonge A."/>
            <person name="Satari L."/>
            <person name="Pereto J."/>
            <person name="Porcar M."/>
        </authorList>
    </citation>
    <scope>NUCLEOTIDE SEQUENCE [LARGE SCALE GENOMIC DNA]</scope>
    <source>
        <strain evidence="8 9">T18</strain>
    </source>
</reference>
<dbReference type="PANTHER" id="PTHR12778">
    <property type="entry name" value="SOLUTE CARRIER FAMILY 33 ACETYL-COA TRANSPORTER -RELATED"/>
    <property type="match status" value="1"/>
</dbReference>
<evidence type="ECO:0000256" key="7">
    <source>
        <dbReference type="SAM" id="Phobius"/>
    </source>
</evidence>
<dbReference type="InterPro" id="IPR011701">
    <property type="entry name" value="MFS"/>
</dbReference>
<evidence type="ECO:0000256" key="3">
    <source>
        <dbReference type="ARBA" id="ARBA00022448"/>
    </source>
</evidence>
<evidence type="ECO:0000313" key="9">
    <source>
        <dbReference type="Proteomes" id="UP000660885"/>
    </source>
</evidence>
<dbReference type="RefSeq" id="WP_202832331.1">
    <property type="nucleotide sequence ID" value="NZ_JAETWB010000005.1"/>
</dbReference>
<name>A0ABS1U310_9PROT</name>
<feature type="transmembrane region" description="Helical" evidence="7">
    <location>
        <begin position="49"/>
        <end position="66"/>
    </location>
</feature>
<dbReference type="EMBL" id="JAETWB010000005">
    <property type="protein sequence ID" value="MBL6079069.1"/>
    <property type="molecule type" value="Genomic_DNA"/>
</dbReference>
<organism evidence="8 9">
    <name type="scientific">Belnapia arida</name>
    <dbReference type="NCBI Taxonomy" id="2804533"/>
    <lineage>
        <taxon>Bacteria</taxon>
        <taxon>Pseudomonadati</taxon>
        <taxon>Pseudomonadota</taxon>
        <taxon>Alphaproteobacteria</taxon>
        <taxon>Acetobacterales</taxon>
        <taxon>Roseomonadaceae</taxon>
        <taxon>Belnapia</taxon>
    </lineage>
</organism>
<dbReference type="SUPFAM" id="SSF103473">
    <property type="entry name" value="MFS general substrate transporter"/>
    <property type="match status" value="1"/>
</dbReference>
<comment type="similarity">
    <text evidence="2">Belongs to the major facilitator superfamily.</text>
</comment>
<feature type="transmembrane region" description="Helical" evidence="7">
    <location>
        <begin position="110"/>
        <end position="127"/>
    </location>
</feature>
<feature type="transmembrane region" description="Helical" evidence="7">
    <location>
        <begin position="148"/>
        <end position="171"/>
    </location>
</feature>
<evidence type="ECO:0000313" key="8">
    <source>
        <dbReference type="EMBL" id="MBL6079069.1"/>
    </source>
</evidence>
<feature type="transmembrane region" description="Helical" evidence="7">
    <location>
        <begin position="391"/>
        <end position="411"/>
    </location>
</feature>
<gene>
    <name evidence="8" type="ORF">JMJ56_13715</name>
</gene>
<feature type="transmembrane region" description="Helical" evidence="7">
    <location>
        <begin position="86"/>
        <end position="104"/>
    </location>
</feature>
<dbReference type="InterPro" id="IPR004752">
    <property type="entry name" value="AmpG_permease/AT-1"/>
</dbReference>
<dbReference type="Proteomes" id="UP000660885">
    <property type="component" value="Unassembled WGS sequence"/>
</dbReference>
<proteinExistence type="inferred from homology"/>
<feature type="transmembrane region" description="Helical" evidence="7">
    <location>
        <begin position="299"/>
        <end position="321"/>
    </location>
</feature>
<evidence type="ECO:0000256" key="5">
    <source>
        <dbReference type="ARBA" id="ARBA00022989"/>
    </source>
</evidence>
<dbReference type="Gene3D" id="1.20.1250.20">
    <property type="entry name" value="MFS general substrate transporter like domains"/>
    <property type="match status" value="2"/>
</dbReference>
<keyword evidence="5 7" id="KW-1133">Transmembrane helix</keyword>
<evidence type="ECO:0000256" key="2">
    <source>
        <dbReference type="ARBA" id="ARBA00008335"/>
    </source>
</evidence>